<gene>
    <name evidence="4" type="ORF">BO94DRAFT_538383</name>
</gene>
<dbReference type="SUPFAM" id="SSF51735">
    <property type="entry name" value="NAD(P)-binding Rossmann-fold domains"/>
    <property type="match status" value="1"/>
</dbReference>
<organism evidence="4 5">
    <name type="scientific">Aspergillus sclerotioniger CBS 115572</name>
    <dbReference type="NCBI Taxonomy" id="1450535"/>
    <lineage>
        <taxon>Eukaryota</taxon>
        <taxon>Fungi</taxon>
        <taxon>Dikarya</taxon>
        <taxon>Ascomycota</taxon>
        <taxon>Pezizomycotina</taxon>
        <taxon>Eurotiomycetes</taxon>
        <taxon>Eurotiomycetidae</taxon>
        <taxon>Eurotiales</taxon>
        <taxon>Aspergillaceae</taxon>
        <taxon>Aspergillus</taxon>
        <taxon>Aspergillus subgen. Circumdati</taxon>
    </lineage>
</organism>
<accession>A0A317VQ63</accession>
<evidence type="ECO:0000256" key="1">
    <source>
        <dbReference type="ARBA" id="ARBA00006484"/>
    </source>
</evidence>
<dbReference type="Pfam" id="PF13561">
    <property type="entry name" value="adh_short_C2"/>
    <property type="match status" value="1"/>
</dbReference>
<evidence type="ECO:0000313" key="4">
    <source>
        <dbReference type="EMBL" id="PWY76503.1"/>
    </source>
</evidence>
<comment type="similarity">
    <text evidence="1">Belongs to the short-chain dehydrogenases/reductases (SDR) family.</text>
</comment>
<dbReference type="Proteomes" id="UP000246702">
    <property type="component" value="Unassembled WGS sequence"/>
</dbReference>
<dbReference type="STRING" id="1450535.A0A317VQ63"/>
<evidence type="ECO:0000313" key="5">
    <source>
        <dbReference type="Proteomes" id="UP000246702"/>
    </source>
</evidence>
<dbReference type="FunFam" id="3.40.50.720:FF:000084">
    <property type="entry name" value="Short-chain dehydrogenase reductase"/>
    <property type="match status" value="1"/>
</dbReference>
<comment type="caution">
    <text evidence="4">The sequence shown here is derived from an EMBL/GenBank/DDBJ whole genome shotgun (WGS) entry which is preliminary data.</text>
</comment>
<dbReference type="GeneID" id="37114621"/>
<dbReference type="InterPro" id="IPR002347">
    <property type="entry name" value="SDR_fam"/>
</dbReference>
<keyword evidence="2" id="KW-0521">NADP</keyword>
<dbReference type="EMBL" id="MSFK01000027">
    <property type="protein sequence ID" value="PWY76503.1"/>
    <property type="molecule type" value="Genomic_DNA"/>
</dbReference>
<proteinExistence type="inferred from homology"/>
<dbReference type="PRINTS" id="PR00081">
    <property type="entry name" value="GDHRDH"/>
</dbReference>
<dbReference type="PANTHER" id="PTHR48107">
    <property type="entry name" value="NADPH-DEPENDENT ALDEHYDE REDUCTASE-LIKE PROTEIN, CHLOROPLASTIC-RELATED"/>
    <property type="match status" value="1"/>
</dbReference>
<dbReference type="GO" id="GO:0016614">
    <property type="term" value="F:oxidoreductase activity, acting on CH-OH group of donors"/>
    <property type="evidence" value="ECO:0007669"/>
    <property type="project" value="UniProtKB-ARBA"/>
</dbReference>
<protein>
    <submittedName>
        <fullName evidence="4">Short-chain dehydrogenase/reductase-like protein sdr</fullName>
    </submittedName>
</protein>
<keyword evidence="3" id="KW-0560">Oxidoreductase</keyword>
<dbReference type="PANTHER" id="PTHR48107:SF7">
    <property type="entry name" value="RE15974P"/>
    <property type="match status" value="1"/>
</dbReference>
<dbReference type="Gene3D" id="3.40.50.720">
    <property type="entry name" value="NAD(P)-binding Rossmann-like Domain"/>
    <property type="match status" value="1"/>
</dbReference>
<dbReference type="RefSeq" id="XP_025464316.1">
    <property type="nucleotide sequence ID" value="XM_025612478.1"/>
</dbReference>
<evidence type="ECO:0000256" key="3">
    <source>
        <dbReference type="ARBA" id="ARBA00023002"/>
    </source>
</evidence>
<dbReference type="AlphaFoldDB" id="A0A317VQ63"/>
<keyword evidence="5" id="KW-1185">Reference proteome</keyword>
<dbReference type="OrthoDB" id="47007at2759"/>
<evidence type="ECO:0000256" key="2">
    <source>
        <dbReference type="ARBA" id="ARBA00022857"/>
    </source>
</evidence>
<reference evidence="4 5" key="1">
    <citation type="submission" date="2016-12" db="EMBL/GenBank/DDBJ databases">
        <title>The genomes of Aspergillus section Nigri reveals drivers in fungal speciation.</title>
        <authorList>
            <consortium name="DOE Joint Genome Institute"/>
            <person name="Vesth T.C."/>
            <person name="Nybo J."/>
            <person name="Theobald S."/>
            <person name="Brandl J."/>
            <person name="Frisvad J.C."/>
            <person name="Nielsen K.F."/>
            <person name="Lyhne E.K."/>
            <person name="Kogle M.E."/>
            <person name="Kuo A."/>
            <person name="Riley R."/>
            <person name="Clum A."/>
            <person name="Nolan M."/>
            <person name="Lipzen A."/>
            <person name="Salamov A."/>
            <person name="Henrissat B."/>
            <person name="Wiebenga A."/>
            <person name="De Vries R.P."/>
            <person name="Grigoriev I.V."/>
            <person name="Mortensen U.H."/>
            <person name="Andersen M.R."/>
            <person name="Baker S.E."/>
        </authorList>
    </citation>
    <scope>NUCLEOTIDE SEQUENCE [LARGE SCALE GENOMIC DNA]</scope>
    <source>
        <strain evidence="4 5">CBS 115572</strain>
    </source>
</reference>
<sequence>MDTLAGQVVIITGGSKGIGKATALRVARDGAKVAIQYYSDDQGAQEVIRSIGEENALAVKGNAASVTDAEELIRRTMEKFGRIDVLIANAGSLPYKDLLSTSEQDFQDCMDLNVKGPYFLVQKAVPHLRPGARIILVSTTLCHASTVNPRYLLYLTTKGAVEQMVRVLAKELGPKEITINAVAPGPTDTALFSNGMSAPVLAAVKNLIPRGRLGTPEEVAEAMAFFSSPTSGWVSGQILRVNGGMA</sequence>
<dbReference type="InterPro" id="IPR036291">
    <property type="entry name" value="NAD(P)-bd_dom_sf"/>
</dbReference>
<name>A0A317VQ63_9EURO</name>